<dbReference type="EMBL" id="LR743594">
    <property type="protein sequence ID" value="CAA2623351.1"/>
    <property type="molecule type" value="Genomic_DNA"/>
</dbReference>
<dbReference type="PANTHER" id="PTHR47364">
    <property type="entry name" value="CYSTEINE PROTEINASE INHIBITOR 5"/>
    <property type="match status" value="1"/>
</dbReference>
<evidence type="ECO:0000256" key="1">
    <source>
        <dbReference type="ARBA" id="ARBA00007233"/>
    </source>
</evidence>
<dbReference type="PANTHER" id="PTHR47364:SF2">
    <property type="entry name" value="CYSTEINE PROTEINASE INHIBITOR 5"/>
    <property type="match status" value="1"/>
</dbReference>
<keyword evidence="2" id="KW-0646">Protease inhibitor</keyword>
<feature type="domain" description="Cystatin" evidence="4">
    <location>
        <begin position="60"/>
        <end position="126"/>
    </location>
</feature>
<reference evidence="5 6" key="1">
    <citation type="submission" date="2019-12" db="EMBL/GenBank/DDBJ databases">
        <authorList>
            <person name="Scholz U."/>
            <person name="Mascher M."/>
            <person name="Fiebig A."/>
        </authorList>
    </citation>
    <scope>NUCLEOTIDE SEQUENCE</scope>
</reference>
<dbReference type="SUPFAM" id="SSF54403">
    <property type="entry name" value="Cystatin/monellin"/>
    <property type="match status" value="1"/>
</dbReference>
<keyword evidence="6" id="KW-1185">Reference proteome</keyword>
<evidence type="ECO:0000256" key="2">
    <source>
        <dbReference type="ARBA" id="ARBA00022690"/>
    </source>
</evidence>
<dbReference type="InterPro" id="IPR000010">
    <property type="entry name" value="Cystatin_dom"/>
</dbReference>
<dbReference type="AlphaFoldDB" id="A0A7I8J0R3"/>
<name>A0A7I8J0R3_SPIIN</name>
<comment type="similarity">
    <text evidence="1">Belongs to the cystatin family. Phytocystatin subfamily.</text>
</comment>
<evidence type="ECO:0000259" key="4">
    <source>
        <dbReference type="Pfam" id="PF16845"/>
    </source>
</evidence>
<dbReference type="InterPro" id="IPR046350">
    <property type="entry name" value="Cystatin_sf"/>
</dbReference>
<evidence type="ECO:0000313" key="5">
    <source>
        <dbReference type="EMBL" id="CAA2623351.1"/>
    </source>
</evidence>
<proteinExistence type="inferred from homology"/>
<organism evidence="5">
    <name type="scientific">Spirodela intermedia</name>
    <name type="common">Intermediate duckweed</name>
    <dbReference type="NCBI Taxonomy" id="51605"/>
    <lineage>
        <taxon>Eukaryota</taxon>
        <taxon>Viridiplantae</taxon>
        <taxon>Streptophyta</taxon>
        <taxon>Embryophyta</taxon>
        <taxon>Tracheophyta</taxon>
        <taxon>Spermatophyta</taxon>
        <taxon>Magnoliopsida</taxon>
        <taxon>Liliopsida</taxon>
        <taxon>Araceae</taxon>
        <taxon>Lemnoideae</taxon>
        <taxon>Spirodela</taxon>
    </lineage>
</organism>
<accession>A0A7I8J0R3</accession>
<evidence type="ECO:0000256" key="3">
    <source>
        <dbReference type="ARBA" id="ARBA00022704"/>
    </source>
</evidence>
<keyword evidence="3" id="KW-0789">Thiol protease inhibitor</keyword>
<evidence type="ECO:0000313" key="6">
    <source>
        <dbReference type="Proteomes" id="UP001189122"/>
    </source>
</evidence>
<protein>
    <recommendedName>
        <fullName evidence="4">Cystatin domain-containing protein</fullName>
    </recommendedName>
</protein>
<dbReference type="Gene3D" id="3.10.450.10">
    <property type="match status" value="1"/>
</dbReference>
<gene>
    <name evidence="5" type="ORF">SI7747_07009285</name>
</gene>
<dbReference type="Proteomes" id="UP001189122">
    <property type="component" value="Unassembled WGS sequence"/>
</dbReference>
<dbReference type="GO" id="GO:0004869">
    <property type="term" value="F:cysteine-type endopeptidase inhibitor activity"/>
    <property type="evidence" value="ECO:0007669"/>
    <property type="project" value="UniProtKB-KW"/>
</dbReference>
<dbReference type="Pfam" id="PF16845">
    <property type="entry name" value="SQAPI"/>
    <property type="match status" value="1"/>
</dbReference>
<dbReference type="EMBL" id="CACRZD030000007">
    <property type="protein sequence ID" value="CAA6662900.1"/>
    <property type="molecule type" value="Genomic_DNA"/>
</dbReference>
<sequence>MLTNICCWPSSLVYSSGKDFHIRLVRSSVGDVLSNPKANVNPTMGFHRSSFQIRAYRQPDDPHIQALAMFAVRQHNKESGETLSLTRGSDYRLVIGADGNSGAEDLYLAVVYENAWMHYRDLTAFNIIA</sequence>